<proteinExistence type="predicted"/>
<dbReference type="Proteomes" id="UP000236594">
    <property type="component" value="Unassembled WGS sequence"/>
</dbReference>
<protein>
    <submittedName>
        <fullName evidence="1">Uncharacterized protein</fullName>
    </submittedName>
</protein>
<dbReference type="AlphaFoldDB" id="A0A316X8U9"/>
<keyword evidence="2" id="KW-1185">Reference proteome</keyword>
<sequence>MKKSIVFFLLISGLSFSQQKNVKVGDLPPKTEDFVFPVISYPDHPNVENKINTFLQVNELEYIPGSSVSPSKLISTGTTSYSNYIYFNSWEKIETPKNILTIGMDGEASGAYPENFAVWKNFDLRTGNFINAEDLFQPNSAKIVEGIIQKGVKKRISDFLIKLKAEKDPTEEVESQIGIYEGCFTDHTLEYLRYFFGKDKLTFVAGRCSNHASRALDELDSHVIEIPYKDLDKHWSPYAKNLVSGSGQINATSFRNKLYKGKIDGKYPITVLITRFYPAEDKSGVSSFNAEYWYDKSKKLIKWDGQMKGNHISIIENDQYDDAKSQWIQRALVEAEMSGTKITGTWEDVKTKKKLTLELEEL</sequence>
<dbReference type="EMBL" id="PPED02000002">
    <property type="protein sequence ID" value="PWN70117.1"/>
    <property type="molecule type" value="Genomic_DNA"/>
</dbReference>
<comment type="caution">
    <text evidence="1">The sequence shown here is derived from an EMBL/GenBank/DDBJ whole genome shotgun (WGS) entry which is preliminary data.</text>
</comment>
<dbReference type="RefSeq" id="WP_109711757.1">
    <property type="nucleotide sequence ID" value="NZ_PPED02000002.1"/>
</dbReference>
<evidence type="ECO:0000313" key="2">
    <source>
        <dbReference type="Proteomes" id="UP000236594"/>
    </source>
</evidence>
<name>A0A316X8U9_9FLAO</name>
<evidence type="ECO:0000313" key="1">
    <source>
        <dbReference type="EMBL" id="PWN70117.1"/>
    </source>
</evidence>
<gene>
    <name evidence="1" type="ORF">C1631_008985</name>
</gene>
<accession>A0A316X8U9</accession>
<dbReference type="OrthoDB" id="9127154at2"/>
<reference evidence="1 2" key="1">
    <citation type="submission" date="2018-04" db="EMBL/GenBank/DDBJ databases">
        <title>Draft Genome Sequence of Phosphate-Solubilizing Chryseobacterium sp. ISE14 that is a Biocontrol and Plant Growth-Promoting Rhizobacterium Isolated from Cucumber.</title>
        <authorList>
            <person name="Jeong J.-J."/>
            <person name="Sang M.K."/>
            <person name="Choi I.-G."/>
            <person name="Kim K.D."/>
        </authorList>
    </citation>
    <scope>NUCLEOTIDE SEQUENCE [LARGE SCALE GENOMIC DNA]</scope>
    <source>
        <strain evidence="1 2">ISE14</strain>
    </source>
</reference>
<organism evidence="1 2">
    <name type="scientific">Chryseobacterium phosphatilyticum</name>
    <dbReference type="NCBI Taxonomy" id="475075"/>
    <lineage>
        <taxon>Bacteria</taxon>
        <taxon>Pseudomonadati</taxon>
        <taxon>Bacteroidota</taxon>
        <taxon>Flavobacteriia</taxon>
        <taxon>Flavobacteriales</taxon>
        <taxon>Weeksellaceae</taxon>
        <taxon>Chryseobacterium group</taxon>
        <taxon>Chryseobacterium</taxon>
    </lineage>
</organism>